<accession>A0A1W2M349</accession>
<evidence type="ECO:0000313" key="2">
    <source>
        <dbReference type="Proteomes" id="UP000076660"/>
    </source>
</evidence>
<proteinExistence type="predicted"/>
<dbReference type="AlphaFoldDB" id="A0A1W2M349"/>
<name>A0A1W2M349_9PSEU</name>
<dbReference type="EMBL" id="LQMT02000006">
    <property type="protein sequence ID" value="ONF73960.1"/>
    <property type="molecule type" value="Genomic_DNA"/>
</dbReference>
<dbReference type="OrthoDB" id="4163242at2"/>
<reference evidence="1 2" key="1">
    <citation type="submission" date="2016-12" db="EMBL/GenBank/DDBJ databases">
        <title>Amycolatopsis keratiniphila subsp. keratiniphila genome sequencing and assembly.</title>
        <authorList>
            <person name="Mayilraj S."/>
            <person name="Kaur N."/>
        </authorList>
    </citation>
    <scope>NUCLEOTIDE SEQUENCE [LARGE SCALE GENOMIC DNA]</scope>
    <source>
        <strain evidence="1 2">DSM 44409</strain>
    </source>
</reference>
<comment type="caution">
    <text evidence="1">The sequence shown here is derived from an EMBL/GenBank/DDBJ whole genome shotgun (WGS) entry which is preliminary data.</text>
</comment>
<sequence length="181" mass="19308">MAELTEDERHLIAWARGLAAAAKSNTAHDSAAAGWRYHSVAELLLDVGRLFTPQALPAADLGEMGRCYLNATLYATDHPAVFYAEGLAVRAGCLGISDEHAWCAAGAAALDPTWPDGQVYLGVPVTGAWRHARQQATKCVSLLWGPPVKTLLRDGLPEDALADVGRPLPDEARRIGPAFTL</sequence>
<gene>
    <name evidence="1" type="ORF">AVR91_0204315</name>
</gene>
<protein>
    <submittedName>
        <fullName evidence="1">Uncharacterized protein</fullName>
    </submittedName>
</protein>
<evidence type="ECO:0000313" key="1">
    <source>
        <dbReference type="EMBL" id="ONF73960.1"/>
    </source>
</evidence>
<dbReference type="RefSeq" id="WP_063276375.1">
    <property type="nucleotide sequence ID" value="NZ_LQMT02000006.1"/>
</dbReference>
<organism evidence="1 2">
    <name type="scientific">Amycolatopsis keratiniphila subsp. keratiniphila</name>
    <dbReference type="NCBI Taxonomy" id="227715"/>
    <lineage>
        <taxon>Bacteria</taxon>
        <taxon>Bacillati</taxon>
        <taxon>Actinomycetota</taxon>
        <taxon>Actinomycetes</taxon>
        <taxon>Pseudonocardiales</taxon>
        <taxon>Pseudonocardiaceae</taxon>
        <taxon>Amycolatopsis</taxon>
        <taxon>Amycolatopsis japonica group</taxon>
    </lineage>
</organism>
<dbReference type="Proteomes" id="UP000076660">
    <property type="component" value="Unassembled WGS sequence"/>
</dbReference>